<evidence type="ECO:0000313" key="2">
    <source>
        <dbReference type="EMBL" id="KAE8128416.1"/>
    </source>
</evidence>
<organism evidence="2 3">
    <name type="scientific">Bifidobacterium tibiigranuli</name>
    <dbReference type="NCBI Taxonomy" id="2172043"/>
    <lineage>
        <taxon>Bacteria</taxon>
        <taxon>Bacillati</taxon>
        <taxon>Actinomycetota</taxon>
        <taxon>Actinomycetes</taxon>
        <taxon>Bifidobacteriales</taxon>
        <taxon>Bifidobacteriaceae</taxon>
        <taxon>Bifidobacterium</taxon>
    </lineage>
</organism>
<dbReference type="OrthoDB" id="3239987at2"/>
<gene>
    <name evidence="2" type="ORF">DDE84_05895</name>
</gene>
<dbReference type="EMBL" id="QDAG01000005">
    <property type="protein sequence ID" value="KAE8128416.1"/>
    <property type="molecule type" value="Genomic_DNA"/>
</dbReference>
<name>A0A5N6S120_9BIFI</name>
<protein>
    <submittedName>
        <fullName evidence="2">Uncharacterized protein</fullName>
    </submittedName>
</protein>
<dbReference type="Gene3D" id="3.40.50.2300">
    <property type="match status" value="1"/>
</dbReference>
<comment type="caution">
    <text evidence="2">The sequence shown here is derived from an EMBL/GenBank/DDBJ whole genome shotgun (WGS) entry which is preliminary data.</text>
</comment>
<dbReference type="GeneID" id="78127215"/>
<feature type="compositionally biased region" description="Basic and acidic residues" evidence="1">
    <location>
        <begin position="193"/>
        <end position="204"/>
    </location>
</feature>
<accession>A0A5N6S120</accession>
<feature type="region of interest" description="Disordered" evidence="1">
    <location>
        <begin position="186"/>
        <end position="208"/>
    </location>
</feature>
<reference evidence="2 3" key="1">
    <citation type="submission" date="2018-04" db="EMBL/GenBank/DDBJ databases">
        <authorList>
            <person name="Eckel V.P."/>
            <person name="Vogel R.F."/>
        </authorList>
    </citation>
    <scope>NUCLEOTIDE SEQUENCE [LARGE SCALE GENOMIC DNA]</scope>
    <source>
        <strain evidence="3">TMW 2.1764</strain>
    </source>
</reference>
<evidence type="ECO:0000256" key="1">
    <source>
        <dbReference type="SAM" id="MobiDB-lite"/>
    </source>
</evidence>
<sequence>MSIRSMVRRLGAGDVKSGSRRHVAARITGMLASLCGAALLLSACSPRNAAVGDTAGHSGDGTVVVHDSIDKGDVSVGLIGSDDAALDRTVLAALSGSGLNVSYVSTSQVRNPLDAAQQGAKDLAAQPVSVILITRIDADTAADAHSWDEALGAVRNAGIPVALINPRTPPRDATLCAAQLNTAGDIGEGTAKNNHENDHDDKSKTAPIKTVPIAQAVMALVNDVPHGRMITVNTAAQTTANTVGQ</sequence>
<dbReference type="RefSeq" id="WP_152580771.1">
    <property type="nucleotide sequence ID" value="NZ_JALCCS010000006.1"/>
</dbReference>
<dbReference type="Proteomes" id="UP000325415">
    <property type="component" value="Unassembled WGS sequence"/>
</dbReference>
<evidence type="ECO:0000313" key="3">
    <source>
        <dbReference type="Proteomes" id="UP000325415"/>
    </source>
</evidence>
<dbReference type="AlphaFoldDB" id="A0A5N6S120"/>
<proteinExistence type="predicted"/>
<keyword evidence="3" id="KW-1185">Reference proteome</keyword>